<comment type="caution">
    <text evidence="1">The sequence shown here is derived from an EMBL/GenBank/DDBJ whole genome shotgun (WGS) entry which is preliminary data.</text>
</comment>
<evidence type="ECO:0000313" key="2">
    <source>
        <dbReference type="Proteomes" id="UP000681967"/>
    </source>
</evidence>
<gene>
    <name evidence="1" type="ORF">BYL167_LOCUS73965</name>
</gene>
<organism evidence="1 2">
    <name type="scientific">Rotaria magnacalcarata</name>
    <dbReference type="NCBI Taxonomy" id="392030"/>
    <lineage>
        <taxon>Eukaryota</taxon>
        <taxon>Metazoa</taxon>
        <taxon>Spiralia</taxon>
        <taxon>Gnathifera</taxon>
        <taxon>Rotifera</taxon>
        <taxon>Eurotatoria</taxon>
        <taxon>Bdelloidea</taxon>
        <taxon>Philodinida</taxon>
        <taxon>Philodinidae</taxon>
        <taxon>Rotaria</taxon>
    </lineage>
</organism>
<reference evidence="1" key="1">
    <citation type="submission" date="2021-02" db="EMBL/GenBank/DDBJ databases">
        <authorList>
            <person name="Nowell W R."/>
        </authorList>
    </citation>
    <scope>NUCLEOTIDE SEQUENCE</scope>
</reference>
<dbReference type="Proteomes" id="UP000681967">
    <property type="component" value="Unassembled WGS sequence"/>
</dbReference>
<name>A0A8S3GC36_9BILA</name>
<protein>
    <submittedName>
        <fullName evidence="1">Uncharacterized protein</fullName>
    </submittedName>
</protein>
<evidence type="ECO:0000313" key="1">
    <source>
        <dbReference type="EMBL" id="CAF5158558.1"/>
    </source>
</evidence>
<accession>A0A8S3GC36</accession>
<proteinExistence type="predicted"/>
<sequence length="62" mass="7101">NEYMNLADQLSAYAVKLLDKVRGHRELDCVLGKTGKESEEKYLLLARLYLAIKYSEKPVSII</sequence>
<feature type="non-terminal residue" evidence="1">
    <location>
        <position position="1"/>
    </location>
</feature>
<dbReference type="AlphaFoldDB" id="A0A8S3GC36"/>
<dbReference type="EMBL" id="CAJOBH010263637">
    <property type="protein sequence ID" value="CAF5158558.1"/>
    <property type="molecule type" value="Genomic_DNA"/>
</dbReference>